<organism evidence="8 9">
    <name type="scientific">Xylanimonas protaetiae</name>
    <dbReference type="NCBI Taxonomy" id="2509457"/>
    <lineage>
        <taxon>Bacteria</taxon>
        <taxon>Bacillati</taxon>
        <taxon>Actinomycetota</taxon>
        <taxon>Actinomycetes</taxon>
        <taxon>Micrococcales</taxon>
        <taxon>Promicromonosporaceae</taxon>
        <taxon>Xylanimonas</taxon>
    </lineage>
</organism>
<evidence type="ECO:0000256" key="3">
    <source>
        <dbReference type="ARBA" id="ARBA00022692"/>
    </source>
</evidence>
<dbReference type="EMBL" id="CP035493">
    <property type="protein sequence ID" value="QAY68763.1"/>
    <property type="molecule type" value="Genomic_DNA"/>
</dbReference>
<sequence>MSTGLVMSIIAGASVGLGVALLLTQILPAKADLPGALERLSPTRHTATMARADARAATRTDRVGRWAMANLPTGLWVRTPHRELALLDRPLSQFYGEKLALAAVGLVLPVALATFYTTLGLHPPVALPAVVSLGLAAVLFFAPNRTAVQDAKKARTEFRRALGAYIELVALERTNGAGVRQAMEAAAGVGDTWVFTRLDEELSRSRLSGVAPWTALRTLGDDLALPELHDFADIMRLSGEQGAAVYTNLRARADSMRTALLGEELTEANATGERMSIPGAVLGVVFMALLIAPALLRMFTHT</sequence>
<reference evidence="8 9" key="1">
    <citation type="submission" date="2019-01" db="EMBL/GenBank/DDBJ databases">
        <title>Genome sequencing of strain FW10M-9.</title>
        <authorList>
            <person name="Heo J."/>
            <person name="Kim S.-J."/>
            <person name="Kim J.-S."/>
            <person name="Hong S.-B."/>
            <person name="Kwon S.-W."/>
        </authorList>
    </citation>
    <scope>NUCLEOTIDE SEQUENCE [LARGE SCALE GENOMIC DNA]</scope>
    <source>
        <strain evidence="8 9">FW10M-9</strain>
    </source>
</reference>
<name>A0A4P6F231_9MICO</name>
<accession>A0A4P6F231</accession>
<evidence type="ECO:0000256" key="1">
    <source>
        <dbReference type="ARBA" id="ARBA00004651"/>
    </source>
</evidence>
<keyword evidence="5 6" id="KW-0472">Membrane</keyword>
<dbReference type="InterPro" id="IPR018076">
    <property type="entry name" value="T2SS_GspF_dom"/>
</dbReference>
<dbReference type="RefSeq" id="WP_129186165.1">
    <property type="nucleotide sequence ID" value="NZ_CP035493.1"/>
</dbReference>
<dbReference type="PANTHER" id="PTHR35007:SF1">
    <property type="entry name" value="PILUS ASSEMBLY PROTEIN"/>
    <property type="match status" value="1"/>
</dbReference>
<evidence type="ECO:0000256" key="6">
    <source>
        <dbReference type="SAM" id="Phobius"/>
    </source>
</evidence>
<dbReference type="OrthoDB" id="5243064at2"/>
<evidence type="ECO:0000256" key="2">
    <source>
        <dbReference type="ARBA" id="ARBA00022475"/>
    </source>
</evidence>
<gene>
    <name evidence="8" type="ORF">ET471_00795</name>
</gene>
<protein>
    <recommendedName>
        <fullName evidence="7">Type II secretion system protein GspF domain-containing protein</fullName>
    </recommendedName>
</protein>
<feature type="transmembrane region" description="Helical" evidence="6">
    <location>
        <begin position="280"/>
        <end position="299"/>
    </location>
</feature>
<evidence type="ECO:0000256" key="5">
    <source>
        <dbReference type="ARBA" id="ARBA00023136"/>
    </source>
</evidence>
<dbReference type="AlphaFoldDB" id="A0A4P6F231"/>
<feature type="transmembrane region" description="Helical" evidence="6">
    <location>
        <begin position="99"/>
        <end position="119"/>
    </location>
</feature>
<keyword evidence="4 6" id="KW-1133">Transmembrane helix</keyword>
<evidence type="ECO:0000313" key="9">
    <source>
        <dbReference type="Proteomes" id="UP000292118"/>
    </source>
</evidence>
<feature type="transmembrane region" description="Helical" evidence="6">
    <location>
        <begin position="6"/>
        <end position="24"/>
    </location>
</feature>
<evidence type="ECO:0000256" key="4">
    <source>
        <dbReference type="ARBA" id="ARBA00022989"/>
    </source>
</evidence>
<proteinExistence type="predicted"/>
<dbReference type="Proteomes" id="UP000292118">
    <property type="component" value="Chromosome"/>
</dbReference>
<dbReference type="Pfam" id="PF00482">
    <property type="entry name" value="T2SSF"/>
    <property type="match status" value="1"/>
</dbReference>
<evidence type="ECO:0000313" key="8">
    <source>
        <dbReference type="EMBL" id="QAY68763.1"/>
    </source>
</evidence>
<keyword evidence="9" id="KW-1185">Reference proteome</keyword>
<feature type="transmembrane region" description="Helical" evidence="6">
    <location>
        <begin position="125"/>
        <end position="143"/>
    </location>
</feature>
<keyword evidence="2" id="KW-1003">Cell membrane</keyword>
<dbReference type="KEGG" id="xya:ET471_00795"/>
<feature type="domain" description="Type II secretion system protein GspF" evidence="7">
    <location>
        <begin position="166"/>
        <end position="293"/>
    </location>
</feature>
<dbReference type="GO" id="GO:0005886">
    <property type="term" value="C:plasma membrane"/>
    <property type="evidence" value="ECO:0007669"/>
    <property type="project" value="UniProtKB-SubCell"/>
</dbReference>
<keyword evidence="3 6" id="KW-0812">Transmembrane</keyword>
<evidence type="ECO:0000259" key="7">
    <source>
        <dbReference type="Pfam" id="PF00482"/>
    </source>
</evidence>
<comment type="subcellular location">
    <subcellularLocation>
        <location evidence="1">Cell membrane</location>
        <topology evidence="1">Multi-pass membrane protein</topology>
    </subcellularLocation>
</comment>
<dbReference type="PANTHER" id="PTHR35007">
    <property type="entry name" value="INTEGRAL MEMBRANE PROTEIN-RELATED"/>
    <property type="match status" value="1"/>
</dbReference>